<evidence type="ECO:0000313" key="3">
    <source>
        <dbReference type="Proteomes" id="UP000747542"/>
    </source>
</evidence>
<organism evidence="2 3">
    <name type="scientific">Homarus americanus</name>
    <name type="common">American lobster</name>
    <dbReference type="NCBI Taxonomy" id="6706"/>
    <lineage>
        <taxon>Eukaryota</taxon>
        <taxon>Metazoa</taxon>
        <taxon>Ecdysozoa</taxon>
        <taxon>Arthropoda</taxon>
        <taxon>Crustacea</taxon>
        <taxon>Multicrustacea</taxon>
        <taxon>Malacostraca</taxon>
        <taxon>Eumalacostraca</taxon>
        <taxon>Eucarida</taxon>
        <taxon>Decapoda</taxon>
        <taxon>Pleocyemata</taxon>
        <taxon>Astacidea</taxon>
        <taxon>Nephropoidea</taxon>
        <taxon>Nephropidae</taxon>
        <taxon>Homarus</taxon>
    </lineage>
</organism>
<feature type="region of interest" description="Disordered" evidence="1">
    <location>
        <begin position="249"/>
        <end position="278"/>
    </location>
</feature>
<feature type="compositionally biased region" description="Low complexity" evidence="1">
    <location>
        <begin position="398"/>
        <end position="410"/>
    </location>
</feature>
<keyword evidence="3" id="KW-1185">Reference proteome</keyword>
<feature type="compositionally biased region" description="Polar residues" evidence="1">
    <location>
        <begin position="83"/>
        <end position="106"/>
    </location>
</feature>
<proteinExistence type="predicted"/>
<feature type="region of interest" description="Disordered" evidence="1">
    <location>
        <begin position="473"/>
        <end position="493"/>
    </location>
</feature>
<evidence type="ECO:0000313" key="2">
    <source>
        <dbReference type="EMBL" id="KAG7157271.1"/>
    </source>
</evidence>
<dbReference type="EMBL" id="JAHLQT010037595">
    <property type="protein sequence ID" value="KAG7157271.1"/>
    <property type="molecule type" value="Genomic_DNA"/>
</dbReference>
<evidence type="ECO:0000256" key="1">
    <source>
        <dbReference type="SAM" id="MobiDB-lite"/>
    </source>
</evidence>
<name>A0A8J5JJJ1_HOMAM</name>
<comment type="caution">
    <text evidence="2">The sequence shown here is derived from an EMBL/GenBank/DDBJ whole genome shotgun (WGS) entry which is preliminary data.</text>
</comment>
<sequence length="533" mass="58309">MSSGGDMRCFPVTLRDCAGGLHLQCEQDVSPTRPHPHAPDPNNKCVVPQRIPVTSDHSISAHTQSEDTVLRFSGTPCVDVRTSAGTSPQGTRRGLPSSTHKPLSRQSFIRLGSERENWRHFDISEGKTAHTSNGSGLFDKGRINDSLRKVGAYSDCTEYGGLNNHMRCGILYECNNKRHSTVPAKAGSGHLSPTGNKRILQRCPNWLVQRLGHKTATRSQMISEHHNKLRKNNSDLNFSCNTQNPSRTCSSDASDHNSSDTNDYCYSSSSGSGDSVTYRSSDTCSRGSSVSNSCSCGRCSSTDYDDVFFYDSASSVGDRKEQFYDMDESPDRPLLLRYQRPIYTNFDTSHWTPSVGEVRHERLGKKCNVLGKEFHTEGARESKDGSLLKKLSAIRISNSPTCQSSSQRSRSTIRSRLSLRKAASSSPPSERRSLRICRFKRFNLGSGPSSGTESNFSSSRYFLTTSASLETLASPSPSTVSAASSQNLRAPGKTQYLSTTQGLTTTMLSSNVSGVLVDLGSRTGLTQDPSCLR</sequence>
<reference evidence="2" key="1">
    <citation type="journal article" date="2021" name="Sci. Adv.">
        <title>The American lobster genome reveals insights on longevity, neural, and immune adaptations.</title>
        <authorList>
            <person name="Polinski J.M."/>
            <person name="Zimin A.V."/>
            <person name="Clark K.F."/>
            <person name="Kohn A.B."/>
            <person name="Sadowski N."/>
            <person name="Timp W."/>
            <person name="Ptitsyn A."/>
            <person name="Khanna P."/>
            <person name="Romanova D.Y."/>
            <person name="Williams P."/>
            <person name="Greenwood S.J."/>
            <person name="Moroz L.L."/>
            <person name="Walt D.R."/>
            <person name="Bodnar A.G."/>
        </authorList>
    </citation>
    <scope>NUCLEOTIDE SEQUENCE</scope>
    <source>
        <strain evidence="2">GMGI-L3</strain>
    </source>
</reference>
<protein>
    <submittedName>
        <fullName evidence="2">Uncharacterized protein</fullName>
    </submittedName>
</protein>
<gene>
    <name evidence="2" type="ORF">Hamer_G023528</name>
</gene>
<accession>A0A8J5JJJ1</accession>
<feature type="compositionally biased region" description="Low complexity" evidence="1">
    <location>
        <begin position="267"/>
        <end position="278"/>
    </location>
</feature>
<dbReference type="AlphaFoldDB" id="A0A8J5JJJ1"/>
<feature type="compositionally biased region" description="Low complexity" evidence="1">
    <location>
        <begin position="473"/>
        <end position="485"/>
    </location>
</feature>
<feature type="region of interest" description="Disordered" evidence="1">
    <location>
        <begin position="80"/>
        <end position="106"/>
    </location>
</feature>
<dbReference type="Proteomes" id="UP000747542">
    <property type="component" value="Unassembled WGS sequence"/>
</dbReference>
<feature type="region of interest" description="Disordered" evidence="1">
    <location>
        <begin position="398"/>
        <end position="432"/>
    </location>
</feature>